<evidence type="ECO:0000313" key="1">
    <source>
        <dbReference type="EMBL" id="RHH77938.1"/>
    </source>
</evidence>
<dbReference type="AlphaFoldDB" id="A0A412P162"/>
<organism evidence="1 2">
    <name type="scientific">Phocaeicola vulgatus</name>
    <name type="common">Bacteroides vulgatus</name>
    <dbReference type="NCBI Taxonomy" id="821"/>
    <lineage>
        <taxon>Bacteria</taxon>
        <taxon>Pseudomonadati</taxon>
        <taxon>Bacteroidota</taxon>
        <taxon>Bacteroidia</taxon>
        <taxon>Bacteroidales</taxon>
        <taxon>Bacteroidaceae</taxon>
        <taxon>Phocaeicola</taxon>
    </lineage>
</organism>
<dbReference type="RefSeq" id="WP_117873342.1">
    <property type="nucleotide sequence ID" value="NZ_CP181423.1"/>
</dbReference>
<name>A0A412P162_PHOVU</name>
<proteinExistence type="predicted"/>
<sequence>MNNDLFADNSWYFRNALIRANYRNVRKEVEPDMSFLNLFFRNLMMGENHELKNGFVAPLYPNNPKHPRQKYLLTVKGLAIFNSTK</sequence>
<comment type="caution">
    <text evidence="1">The sequence shown here is derived from an EMBL/GenBank/DDBJ whole genome shotgun (WGS) entry which is preliminary data.</text>
</comment>
<accession>A0A412P162</accession>
<dbReference type="EMBL" id="QRKA01000017">
    <property type="protein sequence ID" value="RHH77938.1"/>
    <property type="molecule type" value="Genomic_DNA"/>
</dbReference>
<gene>
    <name evidence="1" type="ORF">DW193_12230</name>
</gene>
<reference evidence="1 2" key="1">
    <citation type="submission" date="2018-08" db="EMBL/GenBank/DDBJ databases">
        <title>A genome reference for cultivated species of the human gut microbiota.</title>
        <authorList>
            <person name="Zou Y."/>
            <person name="Xue W."/>
            <person name="Luo G."/>
        </authorList>
    </citation>
    <scope>NUCLEOTIDE SEQUENCE [LARGE SCALE GENOMIC DNA]</scope>
    <source>
        <strain evidence="1 2">AM16-6</strain>
    </source>
</reference>
<dbReference type="Proteomes" id="UP000283713">
    <property type="component" value="Unassembled WGS sequence"/>
</dbReference>
<protein>
    <submittedName>
        <fullName evidence="1">Uncharacterized protein</fullName>
    </submittedName>
</protein>
<evidence type="ECO:0000313" key="2">
    <source>
        <dbReference type="Proteomes" id="UP000283713"/>
    </source>
</evidence>